<organism evidence="14 15">
    <name type="scientific">Allocatelliglobosispora scoriae</name>
    <dbReference type="NCBI Taxonomy" id="643052"/>
    <lineage>
        <taxon>Bacteria</taxon>
        <taxon>Bacillati</taxon>
        <taxon>Actinomycetota</taxon>
        <taxon>Actinomycetes</taxon>
        <taxon>Micromonosporales</taxon>
        <taxon>Micromonosporaceae</taxon>
        <taxon>Allocatelliglobosispora</taxon>
    </lineage>
</organism>
<dbReference type="PROSITE" id="PS00211">
    <property type="entry name" value="ABC_TRANSPORTER_1"/>
    <property type="match status" value="1"/>
</dbReference>
<feature type="transmembrane region" description="Helical" evidence="11">
    <location>
        <begin position="75"/>
        <end position="93"/>
    </location>
</feature>
<feature type="domain" description="ABC transmembrane type-1" evidence="13">
    <location>
        <begin position="37"/>
        <end position="317"/>
    </location>
</feature>
<evidence type="ECO:0000256" key="9">
    <source>
        <dbReference type="ARBA" id="ARBA00061644"/>
    </source>
</evidence>
<dbReference type="PANTHER" id="PTHR43394">
    <property type="entry name" value="ATP-DEPENDENT PERMEASE MDL1, MITOCHONDRIAL"/>
    <property type="match status" value="1"/>
</dbReference>
<evidence type="ECO:0000256" key="6">
    <source>
        <dbReference type="ARBA" id="ARBA00022840"/>
    </source>
</evidence>
<evidence type="ECO:0000256" key="2">
    <source>
        <dbReference type="ARBA" id="ARBA00022448"/>
    </source>
</evidence>
<evidence type="ECO:0000259" key="13">
    <source>
        <dbReference type="PROSITE" id="PS50929"/>
    </source>
</evidence>
<feature type="transmembrane region" description="Helical" evidence="11">
    <location>
        <begin position="172"/>
        <end position="190"/>
    </location>
</feature>
<reference evidence="14 15" key="1">
    <citation type="submission" date="2020-08" db="EMBL/GenBank/DDBJ databases">
        <title>Sequencing the genomes of 1000 actinobacteria strains.</title>
        <authorList>
            <person name="Klenk H.-P."/>
        </authorList>
    </citation>
    <scope>NUCLEOTIDE SEQUENCE [LARGE SCALE GENOMIC DNA]</scope>
    <source>
        <strain evidence="14 15">DSM 45362</strain>
    </source>
</reference>
<evidence type="ECO:0000313" key="15">
    <source>
        <dbReference type="Proteomes" id="UP000587527"/>
    </source>
</evidence>
<dbReference type="RefSeq" id="WP_184835378.1">
    <property type="nucleotide sequence ID" value="NZ_JACHMN010000002.1"/>
</dbReference>
<accession>A0A841BQB4</accession>
<dbReference type="SUPFAM" id="SSF52540">
    <property type="entry name" value="P-loop containing nucleoside triphosphate hydrolases"/>
    <property type="match status" value="1"/>
</dbReference>
<protein>
    <submittedName>
        <fullName evidence="14">ATP-binding cassette subfamily B protein</fullName>
    </submittedName>
</protein>
<evidence type="ECO:0000256" key="8">
    <source>
        <dbReference type="ARBA" id="ARBA00023136"/>
    </source>
</evidence>
<evidence type="ECO:0000313" key="14">
    <source>
        <dbReference type="EMBL" id="MBB5869021.1"/>
    </source>
</evidence>
<dbReference type="PANTHER" id="PTHR43394:SF1">
    <property type="entry name" value="ATP-BINDING CASSETTE SUB-FAMILY B MEMBER 10, MITOCHONDRIAL"/>
    <property type="match status" value="1"/>
</dbReference>
<dbReference type="Gene3D" id="3.40.50.300">
    <property type="entry name" value="P-loop containing nucleotide triphosphate hydrolases"/>
    <property type="match status" value="1"/>
</dbReference>
<evidence type="ECO:0000256" key="5">
    <source>
        <dbReference type="ARBA" id="ARBA00022741"/>
    </source>
</evidence>
<dbReference type="PROSITE" id="PS50893">
    <property type="entry name" value="ABC_TRANSPORTER_2"/>
    <property type="match status" value="1"/>
</dbReference>
<dbReference type="Pfam" id="PF00664">
    <property type="entry name" value="ABC_membrane"/>
    <property type="match status" value="1"/>
</dbReference>
<dbReference type="FunFam" id="3.40.50.300:FF:000299">
    <property type="entry name" value="ABC transporter ATP-binding protein/permease"/>
    <property type="match status" value="1"/>
</dbReference>
<dbReference type="CDD" id="cd18543">
    <property type="entry name" value="ABC_6TM_Rv0194_D1_like"/>
    <property type="match status" value="1"/>
</dbReference>
<feature type="region of interest" description="Disordered" evidence="10">
    <location>
        <begin position="629"/>
        <end position="666"/>
    </location>
</feature>
<feature type="transmembrane region" description="Helical" evidence="11">
    <location>
        <begin position="145"/>
        <end position="166"/>
    </location>
</feature>
<sequence>MTTSRYRTPTAAIDPDVTKSWLRRALPLVKAHRWLLLTSLGLSLIGLIVQVQIPNMVRIGIDDALVARTAPLTTYVWWVAGLAIAGGVINYLARRYLLRTAYEIEYDMRNIIFSHLVRMPFGFYDRVQSGELMSRSSSDIRAVQMYLAFGPSILVQCTIAIFAFILMLSINVPLAIVAMLAMPVIAILGVSMRKAIFPVSWLIQSRLAGVATIVDENINGVRIVKAFAGEQRQLTLLAKAADRVRWAYRRDAVIRSRWSPTLDSLPRLGMALVLLCGGWMVIEGHTSVGAIVAFNSYVLMLQPPFRMLGMMIMMGQRAAASAHRIYEVLDTSSEIVEAADPVRARIRGEIVFDGVEFTYPNGTEALHGLDLRVEPGETVAVVGATGSGKSTVAKLLARFYDADAGRITIDGRDVRDYELAGLRDQIGIVPDEPFLFSVSIHDNIAYGRPGADAADVIAAAIAAGADGFIRELPDGYATVVGERGYTLSGGQRQRLAIARALLVNPPILVLDDATSAVDVTVEKRIHSALSALLTDRTTIIVAHRLSTIALADRVVLIDGGRVLATGTHDELLVSEPRYGAVLASIDPDGAADLGVTPPGVPAAGGTGGGGAAGGGFAGGGTAGGAEIGATLQELVPSAQELVPSARPPGGPAAAGSRHHDTDGVTA</sequence>
<keyword evidence="2" id="KW-0813">Transport</keyword>
<feature type="transmembrane region" description="Helical" evidence="11">
    <location>
        <begin position="288"/>
        <end position="308"/>
    </location>
</feature>
<dbReference type="GO" id="GO:0016887">
    <property type="term" value="F:ATP hydrolysis activity"/>
    <property type="evidence" value="ECO:0007669"/>
    <property type="project" value="InterPro"/>
</dbReference>
<evidence type="ECO:0000256" key="4">
    <source>
        <dbReference type="ARBA" id="ARBA00022692"/>
    </source>
</evidence>
<evidence type="ECO:0000256" key="1">
    <source>
        <dbReference type="ARBA" id="ARBA00004651"/>
    </source>
</evidence>
<evidence type="ECO:0000256" key="7">
    <source>
        <dbReference type="ARBA" id="ARBA00022989"/>
    </source>
</evidence>
<dbReference type="InterPro" id="IPR027417">
    <property type="entry name" value="P-loop_NTPase"/>
</dbReference>
<comment type="caution">
    <text evidence="14">The sequence shown here is derived from an EMBL/GenBank/DDBJ whole genome shotgun (WGS) entry which is preliminary data.</text>
</comment>
<dbReference type="GO" id="GO:0005886">
    <property type="term" value="C:plasma membrane"/>
    <property type="evidence" value="ECO:0007669"/>
    <property type="project" value="UniProtKB-SubCell"/>
</dbReference>
<dbReference type="InterPro" id="IPR003593">
    <property type="entry name" value="AAA+_ATPase"/>
</dbReference>
<dbReference type="SMART" id="SM00382">
    <property type="entry name" value="AAA"/>
    <property type="match status" value="1"/>
</dbReference>
<evidence type="ECO:0000259" key="12">
    <source>
        <dbReference type="PROSITE" id="PS50893"/>
    </source>
</evidence>
<feature type="compositionally biased region" description="Basic and acidic residues" evidence="10">
    <location>
        <begin position="657"/>
        <end position="666"/>
    </location>
</feature>
<dbReference type="PROSITE" id="PS50929">
    <property type="entry name" value="ABC_TM1F"/>
    <property type="match status" value="1"/>
</dbReference>
<dbReference type="Gene3D" id="1.20.1560.10">
    <property type="entry name" value="ABC transporter type 1, transmembrane domain"/>
    <property type="match status" value="1"/>
</dbReference>
<keyword evidence="5" id="KW-0547">Nucleotide-binding</keyword>
<dbReference type="GO" id="GO:0005524">
    <property type="term" value="F:ATP binding"/>
    <property type="evidence" value="ECO:0007669"/>
    <property type="project" value="UniProtKB-KW"/>
</dbReference>
<dbReference type="SUPFAM" id="SSF90123">
    <property type="entry name" value="ABC transporter transmembrane region"/>
    <property type="match status" value="1"/>
</dbReference>
<dbReference type="InterPro" id="IPR003439">
    <property type="entry name" value="ABC_transporter-like_ATP-bd"/>
</dbReference>
<keyword evidence="15" id="KW-1185">Reference proteome</keyword>
<dbReference type="InterPro" id="IPR039421">
    <property type="entry name" value="Type_1_exporter"/>
</dbReference>
<feature type="domain" description="ABC transporter" evidence="12">
    <location>
        <begin position="350"/>
        <end position="584"/>
    </location>
</feature>
<keyword evidence="3" id="KW-1003">Cell membrane</keyword>
<dbReference type="Pfam" id="PF00005">
    <property type="entry name" value="ABC_tran"/>
    <property type="match status" value="1"/>
</dbReference>
<dbReference type="AlphaFoldDB" id="A0A841BQB4"/>
<keyword evidence="6 14" id="KW-0067">ATP-binding</keyword>
<dbReference type="Proteomes" id="UP000587527">
    <property type="component" value="Unassembled WGS sequence"/>
</dbReference>
<dbReference type="InterPro" id="IPR011527">
    <property type="entry name" value="ABC1_TM_dom"/>
</dbReference>
<dbReference type="EMBL" id="JACHMN010000002">
    <property type="protein sequence ID" value="MBB5869021.1"/>
    <property type="molecule type" value="Genomic_DNA"/>
</dbReference>
<proteinExistence type="inferred from homology"/>
<keyword evidence="8 11" id="KW-0472">Membrane</keyword>
<dbReference type="InterPro" id="IPR036640">
    <property type="entry name" value="ABC1_TM_sf"/>
</dbReference>
<evidence type="ECO:0000256" key="3">
    <source>
        <dbReference type="ARBA" id="ARBA00022475"/>
    </source>
</evidence>
<comment type="similarity">
    <text evidence="9">Belongs to the ABC transporter superfamily. Lipid exporter (TC 3.A.1.106) family.</text>
</comment>
<evidence type="ECO:0000256" key="11">
    <source>
        <dbReference type="SAM" id="Phobius"/>
    </source>
</evidence>
<gene>
    <name evidence="14" type="ORF">F4553_002400</name>
</gene>
<name>A0A841BQB4_9ACTN</name>
<keyword evidence="4 11" id="KW-0812">Transmembrane</keyword>
<feature type="transmembrane region" description="Helical" evidence="11">
    <location>
        <begin position="34"/>
        <end position="53"/>
    </location>
</feature>
<dbReference type="InterPro" id="IPR017871">
    <property type="entry name" value="ABC_transporter-like_CS"/>
</dbReference>
<keyword evidence="7 11" id="KW-1133">Transmembrane helix</keyword>
<comment type="subcellular location">
    <subcellularLocation>
        <location evidence="1">Cell membrane</location>
        <topology evidence="1">Multi-pass membrane protein</topology>
    </subcellularLocation>
</comment>
<evidence type="ECO:0000256" key="10">
    <source>
        <dbReference type="SAM" id="MobiDB-lite"/>
    </source>
</evidence>
<dbReference type="GO" id="GO:0015421">
    <property type="term" value="F:ABC-type oligopeptide transporter activity"/>
    <property type="evidence" value="ECO:0007669"/>
    <property type="project" value="TreeGrafter"/>
</dbReference>